<feature type="compositionally biased region" description="Basic residues" evidence="1">
    <location>
        <begin position="111"/>
        <end position="124"/>
    </location>
</feature>
<sequence length="124" mass="13558">MGIQFSKFAFKCWVKIRQKVSCQAESITTASVLLPGTAGCALPQLSGEDGVDVSSDSAVSSLSPDEPWSSLDHTTQPSDSGNRNQSGDYNNTGSYRYAAEDPHRMPPIPLKKQHMFGRGKKKYF</sequence>
<dbReference type="EMBL" id="VSRR010001145">
    <property type="protein sequence ID" value="MPC22935.1"/>
    <property type="molecule type" value="Genomic_DNA"/>
</dbReference>
<feature type="compositionally biased region" description="Polar residues" evidence="1">
    <location>
        <begin position="71"/>
        <end position="94"/>
    </location>
</feature>
<evidence type="ECO:0000256" key="1">
    <source>
        <dbReference type="SAM" id="MobiDB-lite"/>
    </source>
</evidence>
<gene>
    <name evidence="2" type="ORF">E2C01_015964</name>
</gene>
<protein>
    <submittedName>
        <fullName evidence="2">Uncharacterized protein</fullName>
    </submittedName>
</protein>
<keyword evidence="3" id="KW-1185">Reference proteome</keyword>
<organism evidence="2 3">
    <name type="scientific">Portunus trituberculatus</name>
    <name type="common">Swimming crab</name>
    <name type="synonym">Neptunus trituberculatus</name>
    <dbReference type="NCBI Taxonomy" id="210409"/>
    <lineage>
        <taxon>Eukaryota</taxon>
        <taxon>Metazoa</taxon>
        <taxon>Ecdysozoa</taxon>
        <taxon>Arthropoda</taxon>
        <taxon>Crustacea</taxon>
        <taxon>Multicrustacea</taxon>
        <taxon>Malacostraca</taxon>
        <taxon>Eumalacostraca</taxon>
        <taxon>Eucarida</taxon>
        <taxon>Decapoda</taxon>
        <taxon>Pleocyemata</taxon>
        <taxon>Brachyura</taxon>
        <taxon>Eubrachyura</taxon>
        <taxon>Portunoidea</taxon>
        <taxon>Portunidae</taxon>
        <taxon>Portuninae</taxon>
        <taxon>Portunus</taxon>
    </lineage>
</organism>
<comment type="caution">
    <text evidence="2">The sequence shown here is derived from an EMBL/GenBank/DDBJ whole genome shotgun (WGS) entry which is preliminary data.</text>
</comment>
<dbReference type="AlphaFoldDB" id="A0A5B7DNZ5"/>
<reference evidence="2 3" key="1">
    <citation type="submission" date="2019-05" db="EMBL/GenBank/DDBJ databases">
        <title>Another draft genome of Portunus trituberculatus and its Hox gene families provides insights of decapod evolution.</title>
        <authorList>
            <person name="Jeong J.-H."/>
            <person name="Song I."/>
            <person name="Kim S."/>
            <person name="Choi T."/>
            <person name="Kim D."/>
            <person name="Ryu S."/>
            <person name="Kim W."/>
        </authorList>
    </citation>
    <scope>NUCLEOTIDE SEQUENCE [LARGE SCALE GENOMIC DNA]</scope>
    <source>
        <tissue evidence="2">Muscle</tissue>
    </source>
</reference>
<accession>A0A5B7DNZ5</accession>
<dbReference type="Proteomes" id="UP000324222">
    <property type="component" value="Unassembled WGS sequence"/>
</dbReference>
<name>A0A5B7DNZ5_PORTR</name>
<proteinExistence type="predicted"/>
<evidence type="ECO:0000313" key="3">
    <source>
        <dbReference type="Proteomes" id="UP000324222"/>
    </source>
</evidence>
<feature type="region of interest" description="Disordered" evidence="1">
    <location>
        <begin position="45"/>
        <end position="124"/>
    </location>
</feature>
<evidence type="ECO:0000313" key="2">
    <source>
        <dbReference type="EMBL" id="MPC22935.1"/>
    </source>
</evidence>
<feature type="compositionally biased region" description="Low complexity" evidence="1">
    <location>
        <begin position="45"/>
        <end position="63"/>
    </location>
</feature>
<dbReference type="OrthoDB" id="7458135at2759"/>